<dbReference type="EMBL" id="MCFA01000132">
    <property type="protein sequence ID" value="ORY04757.1"/>
    <property type="molecule type" value="Genomic_DNA"/>
</dbReference>
<protein>
    <submittedName>
        <fullName evidence="1">Uncharacterized protein</fullName>
    </submittedName>
</protein>
<keyword evidence="2" id="KW-1185">Reference proteome</keyword>
<organism evidence="1 2">
    <name type="scientific">Clohesyomyces aquaticus</name>
    <dbReference type="NCBI Taxonomy" id="1231657"/>
    <lineage>
        <taxon>Eukaryota</taxon>
        <taxon>Fungi</taxon>
        <taxon>Dikarya</taxon>
        <taxon>Ascomycota</taxon>
        <taxon>Pezizomycotina</taxon>
        <taxon>Dothideomycetes</taxon>
        <taxon>Pleosporomycetidae</taxon>
        <taxon>Pleosporales</taxon>
        <taxon>Lindgomycetaceae</taxon>
        <taxon>Clohesyomyces</taxon>
    </lineage>
</organism>
<proteinExistence type="predicted"/>
<reference evidence="1 2" key="1">
    <citation type="submission" date="2016-07" db="EMBL/GenBank/DDBJ databases">
        <title>Pervasive Adenine N6-methylation of Active Genes in Fungi.</title>
        <authorList>
            <consortium name="DOE Joint Genome Institute"/>
            <person name="Mondo S.J."/>
            <person name="Dannebaum R.O."/>
            <person name="Kuo R.C."/>
            <person name="Labutti K."/>
            <person name="Haridas S."/>
            <person name="Kuo A."/>
            <person name="Salamov A."/>
            <person name="Ahrendt S.R."/>
            <person name="Lipzen A."/>
            <person name="Sullivan W."/>
            <person name="Andreopoulos W.B."/>
            <person name="Clum A."/>
            <person name="Lindquist E."/>
            <person name="Daum C."/>
            <person name="Ramamoorthy G.K."/>
            <person name="Gryganskyi A."/>
            <person name="Culley D."/>
            <person name="Magnuson J.K."/>
            <person name="James T.Y."/>
            <person name="O'Malley M.A."/>
            <person name="Stajich J.E."/>
            <person name="Spatafora J.W."/>
            <person name="Visel A."/>
            <person name="Grigoriev I.V."/>
        </authorList>
    </citation>
    <scope>NUCLEOTIDE SEQUENCE [LARGE SCALE GENOMIC DNA]</scope>
    <source>
        <strain evidence="1 2">CBS 115471</strain>
    </source>
</reference>
<evidence type="ECO:0000313" key="2">
    <source>
        <dbReference type="Proteomes" id="UP000193144"/>
    </source>
</evidence>
<name>A0A1Y1Z442_9PLEO</name>
<evidence type="ECO:0000313" key="1">
    <source>
        <dbReference type="EMBL" id="ORY04757.1"/>
    </source>
</evidence>
<comment type="caution">
    <text evidence="1">The sequence shown here is derived from an EMBL/GenBank/DDBJ whole genome shotgun (WGS) entry which is preliminary data.</text>
</comment>
<accession>A0A1Y1Z442</accession>
<dbReference type="AlphaFoldDB" id="A0A1Y1Z442"/>
<dbReference type="Proteomes" id="UP000193144">
    <property type="component" value="Unassembled WGS sequence"/>
</dbReference>
<sequence length="196" mass="21380">LTCPPVAVHLGTLRPDLAISFTALLDLPLPLPLPLLLLLSGHPAHGQNSLSCAFTNLPAPRRNLLLCLPDPDGMLMNLTSDPLLLRCKNYLRLEVLVLDGNLCCHQAFYLLLEFRQVLTVLPKSQGIVVIVTSWTEVGNVHFFMLQYDFRTAKYAVRNADAFFGDGIVHVGRVAMAAVIVGRGVSAHCGLCWKGLG</sequence>
<gene>
    <name evidence="1" type="ORF">BCR34DRAFT_633757</name>
</gene>
<feature type="non-terminal residue" evidence="1">
    <location>
        <position position="1"/>
    </location>
</feature>